<accession>X1EUK2</accession>
<dbReference type="InterPro" id="IPR016181">
    <property type="entry name" value="Acyl_CoA_acyltransferase"/>
</dbReference>
<feature type="non-terminal residue" evidence="2">
    <location>
        <position position="158"/>
    </location>
</feature>
<reference evidence="2" key="1">
    <citation type="journal article" date="2014" name="Front. Microbiol.">
        <title>High frequency of phylogenetically diverse reductive dehalogenase-homologous genes in deep subseafloor sedimentary metagenomes.</title>
        <authorList>
            <person name="Kawai M."/>
            <person name="Futagami T."/>
            <person name="Toyoda A."/>
            <person name="Takaki Y."/>
            <person name="Nishi S."/>
            <person name="Hori S."/>
            <person name="Arai W."/>
            <person name="Tsubouchi T."/>
            <person name="Morono Y."/>
            <person name="Uchiyama I."/>
            <person name="Ito T."/>
            <person name="Fujiyama A."/>
            <person name="Inagaki F."/>
            <person name="Takami H."/>
        </authorList>
    </citation>
    <scope>NUCLEOTIDE SEQUENCE</scope>
    <source>
        <strain evidence="2">Expedition CK06-06</strain>
    </source>
</reference>
<dbReference type="CDD" id="cd04301">
    <property type="entry name" value="NAT_SF"/>
    <property type="match status" value="1"/>
</dbReference>
<dbReference type="GO" id="GO:0016747">
    <property type="term" value="F:acyltransferase activity, transferring groups other than amino-acyl groups"/>
    <property type="evidence" value="ECO:0007669"/>
    <property type="project" value="InterPro"/>
</dbReference>
<dbReference type="Gene3D" id="3.40.630.30">
    <property type="match status" value="1"/>
</dbReference>
<organism evidence="2">
    <name type="scientific">marine sediment metagenome</name>
    <dbReference type="NCBI Taxonomy" id="412755"/>
    <lineage>
        <taxon>unclassified sequences</taxon>
        <taxon>metagenomes</taxon>
        <taxon>ecological metagenomes</taxon>
    </lineage>
</organism>
<dbReference type="AlphaFoldDB" id="X1EUK2"/>
<gene>
    <name evidence="2" type="ORF">S03H2_13389</name>
</gene>
<sequence length="158" mass="17785">MERIEIIDTNADNILEYGVCGYKSIKREGYPEKIEWLKDRFPEGMKIKTLYSDKGGTQGMIEYIPGEYCWRPVEAGGYLFIHCIFIGFKRAYKGKGYGSLLVDECLKDAGKGNMHGVAAVTRKGSFMAGKELFAKNGFEVVGKASPDFELLVKKFNKK</sequence>
<evidence type="ECO:0000313" key="2">
    <source>
        <dbReference type="EMBL" id="GAH37056.1"/>
    </source>
</evidence>
<dbReference type="EMBL" id="BARU01006801">
    <property type="protein sequence ID" value="GAH37056.1"/>
    <property type="molecule type" value="Genomic_DNA"/>
</dbReference>
<proteinExistence type="predicted"/>
<dbReference type="SUPFAM" id="SSF55729">
    <property type="entry name" value="Acyl-CoA N-acyltransferases (Nat)"/>
    <property type="match status" value="1"/>
</dbReference>
<name>X1EUK2_9ZZZZ</name>
<feature type="domain" description="N-acetyltransferase" evidence="1">
    <location>
        <begin position="20"/>
        <end position="158"/>
    </location>
</feature>
<dbReference type="PROSITE" id="PS51186">
    <property type="entry name" value="GNAT"/>
    <property type="match status" value="1"/>
</dbReference>
<comment type="caution">
    <text evidence="2">The sequence shown here is derived from an EMBL/GenBank/DDBJ whole genome shotgun (WGS) entry which is preliminary data.</text>
</comment>
<protein>
    <recommendedName>
        <fullName evidence="1">N-acetyltransferase domain-containing protein</fullName>
    </recommendedName>
</protein>
<dbReference type="InterPro" id="IPR000182">
    <property type="entry name" value="GNAT_dom"/>
</dbReference>
<dbReference type="Pfam" id="PF00583">
    <property type="entry name" value="Acetyltransf_1"/>
    <property type="match status" value="1"/>
</dbReference>
<evidence type="ECO:0000259" key="1">
    <source>
        <dbReference type="PROSITE" id="PS51186"/>
    </source>
</evidence>